<keyword evidence="2" id="KW-1185">Reference proteome</keyword>
<dbReference type="AlphaFoldDB" id="A0A2H3B6T9"/>
<dbReference type="SUPFAM" id="SSF53098">
    <property type="entry name" value="Ribonuclease H-like"/>
    <property type="match status" value="1"/>
</dbReference>
<dbReference type="EMBL" id="KZ293440">
    <property type="protein sequence ID" value="PBK66585.1"/>
    <property type="molecule type" value="Genomic_DNA"/>
</dbReference>
<dbReference type="Proteomes" id="UP000218334">
    <property type="component" value="Unassembled WGS sequence"/>
</dbReference>
<accession>A0A2H3B6T9</accession>
<reference evidence="2" key="1">
    <citation type="journal article" date="2017" name="Nat. Ecol. Evol.">
        <title>Genome expansion and lineage-specific genetic innovations in the forest pathogenic fungi Armillaria.</title>
        <authorList>
            <person name="Sipos G."/>
            <person name="Prasanna A.N."/>
            <person name="Walter M.C."/>
            <person name="O'Connor E."/>
            <person name="Balint B."/>
            <person name="Krizsan K."/>
            <person name="Kiss B."/>
            <person name="Hess J."/>
            <person name="Varga T."/>
            <person name="Slot J."/>
            <person name="Riley R."/>
            <person name="Boka B."/>
            <person name="Rigling D."/>
            <person name="Barry K."/>
            <person name="Lee J."/>
            <person name="Mihaltcheva S."/>
            <person name="LaButti K."/>
            <person name="Lipzen A."/>
            <person name="Waldron R."/>
            <person name="Moloney N.M."/>
            <person name="Sperisen C."/>
            <person name="Kredics L."/>
            <person name="Vagvoelgyi C."/>
            <person name="Patrignani A."/>
            <person name="Fitzpatrick D."/>
            <person name="Nagy I."/>
            <person name="Doyle S."/>
            <person name="Anderson J.B."/>
            <person name="Grigoriev I.V."/>
            <person name="Gueldener U."/>
            <person name="Muensterkoetter M."/>
            <person name="Nagy L.G."/>
        </authorList>
    </citation>
    <scope>NUCLEOTIDE SEQUENCE [LARGE SCALE GENOMIC DNA]</scope>
    <source>
        <strain evidence="2">28-4</strain>
    </source>
</reference>
<sequence length="117" mass="13358">ELRAFELTWEEWKAAGDLHDILKVLKDATLYFSCAGTPTLATVIPAMDVINMVFAMAAVNNIKFLAPIHASLLVAKGMLNHYYQLTDDSDVYRIAIVLHPVHKLDYFEQVKWEHAWI</sequence>
<dbReference type="InterPro" id="IPR012337">
    <property type="entry name" value="RNaseH-like_sf"/>
</dbReference>
<evidence type="ECO:0000313" key="1">
    <source>
        <dbReference type="EMBL" id="PBK66585.1"/>
    </source>
</evidence>
<evidence type="ECO:0000313" key="2">
    <source>
        <dbReference type="Proteomes" id="UP000218334"/>
    </source>
</evidence>
<organism evidence="1 2">
    <name type="scientific">Armillaria solidipes</name>
    <dbReference type="NCBI Taxonomy" id="1076256"/>
    <lineage>
        <taxon>Eukaryota</taxon>
        <taxon>Fungi</taxon>
        <taxon>Dikarya</taxon>
        <taxon>Basidiomycota</taxon>
        <taxon>Agaricomycotina</taxon>
        <taxon>Agaricomycetes</taxon>
        <taxon>Agaricomycetidae</taxon>
        <taxon>Agaricales</taxon>
        <taxon>Marasmiineae</taxon>
        <taxon>Physalacriaceae</taxon>
        <taxon>Armillaria</taxon>
    </lineage>
</organism>
<name>A0A2H3B6T9_9AGAR</name>
<feature type="non-terminal residue" evidence="1">
    <location>
        <position position="117"/>
    </location>
</feature>
<gene>
    <name evidence="1" type="ORF">ARMSODRAFT_849275</name>
</gene>
<protein>
    <submittedName>
        <fullName evidence="1">Uncharacterized protein</fullName>
    </submittedName>
</protein>
<proteinExistence type="predicted"/>
<feature type="non-terminal residue" evidence="1">
    <location>
        <position position="1"/>
    </location>
</feature>